<dbReference type="STRING" id="299467.A0A443S4X7"/>
<dbReference type="VEuPathDB" id="VectorBase:LDEU009432"/>
<comment type="similarity">
    <text evidence="1">Belongs to the LTV1 family.</text>
</comment>
<evidence type="ECO:0000256" key="3">
    <source>
        <dbReference type="SAM" id="MobiDB-lite"/>
    </source>
</evidence>
<dbReference type="GO" id="GO:0005634">
    <property type="term" value="C:nucleus"/>
    <property type="evidence" value="ECO:0007669"/>
    <property type="project" value="TreeGrafter"/>
</dbReference>
<evidence type="ECO:0000313" key="4">
    <source>
        <dbReference type="EMBL" id="RWS22608.1"/>
    </source>
</evidence>
<feature type="compositionally biased region" description="Acidic residues" evidence="3">
    <location>
        <begin position="160"/>
        <end position="181"/>
    </location>
</feature>
<keyword evidence="5" id="KW-1185">Reference proteome</keyword>
<dbReference type="OrthoDB" id="5852896at2759"/>
<gene>
    <name evidence="4" type="ORF">B4U80_00194</name>
</gene>
<reference evidence="4 5" key="1">
    <citation type="journal article" date="2018" name="Gigascience">
        <title>Genomes of trombidid mites reveal novel predicted allergens and laterally-transferred genes associated with secondary metabolism.</title>
        <authorList>
            <person name="Dong X."/>
            <person name="Chaisiri K."/>
            <person name="Xia D."/>
            <person name="Armstrong S.D."/>
            <person name="Fang Y."/>
            <person name="Donnelly M.J."/>
            <person name="Kadowaki T."/>
            <person name="McGarry J.W."/>
            <person name="Darby A.C."/>
            <person name="Makepeace B.L."/>
        </authorList>
    </citation>
    <scope>NUCLEOTIDE SEQUENCE [LARGE SCALE GENOMIC DNA]</scope>
    <source>
        <strain evidence="4">UoL-UT</strain>
    </source>
</reference>
<dbReference type="Pfam" id="PF04180">
    <property type="entry name" value="LTV"/>
    <property type="match status" value="2"/>
</dbReference>
<dbReference type="GO" id="GO:0000056">
    <property type="term" value="P:ribosomal small subunit export from nucleus"/>
    <property type="evidence" value="ECO:0007669"/>
    <property type="project" value="TreeGrafter"/>
</dbReference>
<protein>
    <recommendedName>
        <fullName evidence="2">Protein LTV1 homolog</fullName>
    </recommendedName>
</protein>
<dbReference type="GO" id="GO:0005829">
    <property type="term" value="C:cytosol"/>
    <property type="evidence" value="ECO:0007669"/>
    <property type="project" value="TreeGrafter"/>
</dbReference>
<dbReference type="AlphaFoldDB" id="A0A443S4X7"/>
<feature type="region of interest" description="Disordered" evidence="3">
    <location>
        <begin position="368"/>
        <end position="407"/>
    </location>
</feature>
<dbReference type="PANTHER" id="PTHR21531:SF0">
    <property type="entry name" value="PROTEIN LTV1 HOMOLOG"/>
    <property type="match status" value="1"/>
</dbReference>
<dbReference type="InterPro" id="IPR007307">
    <property type="entry name" value="Ltv1"/>
</dbReference>
<dbReference type="Proteomes" id="UP000288716">
    <property type="component" value="Unassembled WGS sequence"/>
</dbReference>
<proteinExistence type="inferred from homology"/>
<name>A0A443S4X7_9ACAR</name>
<dbReference type="EMBL" id="NCKV01008337">
    <property type="protein sequence ID" value="RWS22608.1"/>
    <property type="molecule type" value="Genomic_DNA"/>
</dbReference>
<evidence type="ECO:0000256" key="2">
    <source>
        <dbReference type="ARBA" id="ARBA00021561"/>
    </source>
</evidence>
<accession>A0A443S4X7</accession>
<sequence length="434" mass="50521">MGKTKRRIDKKNSVTFKLVNRSQRDPLIADETAPQHVLVECTPKKDDASRKEEQRKFGIYFDDEYDYLQHLKDVRQVGSEWQQLEKKNVSEKKVLLPSSVFASHVEEEDGMLNKAALPCGPLVDWDPDVVAALDEDFDYNDPNNIIDDDFVTQAMCSGDESQEQSDDESVTDDASEIDSEDERSFHDIETKSHFTNYSVTSSVLRRNEGLKLLDERFETLYEQEYAEDNDIGALDLENIEGNIDVNKCPLIQKLIEESEAPQKEEKSSREHFYFNNFDEESEVVEFPYSQSKHQRDNFDCESILSQYSNLYNHPKLIVEHRKLKINPKTGVAVRTQETNALTKHNLKKLDAANNIAFGQKDLKSERSVKMSELSIRSRDETPEERKARKQAFKELKRERKEERKANRTLFKEEQIRQNKEMLNVRNRLKAVKLV</sequence>
<feature type="region of interest" description="Disordered" evidence="3">
    <location>
        <begin position="157"/>
        <end position="188"/>
    </location>
</feature>
<dbReference type="GO" id="GO:0042274">
    <property type="term" value="P:ribosomal small subunit biogenesis"/>
    <property type="evidence" value="ECO:0007669"/>
    <property type="project" value="InterPro"/>
</dbReference>
<evidence type="ECO:0000313" key="5">
    <source>
        <dbReference type="Proteomes" id="UP000288716"/>
    </source>
</evidence>
<evidence type="ECO:0000256" key="1">
    <source>
        <dbReference type="ARBA" id="ARBA00009078"/>
    </source>
</evidence>
<organism evidence="4 5">
    <name type="scientific">Leptotrombidium deliense</name>
    <dbReference type="NCBI Taxonomy" id="299467"/>
    <lineage>
        <taxon>Eukaryota</taxon>
        <taxon>Metazoa</taxon>
        <taxon>Ecdysozoa</taxon>
        <taxon>Arthropoda</taxon>
        <taxon>Chelicerata</taxon>
        <taxon>Arachnida</taxon>
        <taxon>Acari</taxon>
        <taxon>Acariformes</taxon>
        <taxon>Trombidiformes</taxon>
        <taxon>Prostigmata</taxon>
        <taxon>Anystina</taxon>
        <taxon>Parasitengona</taxon>
        <taxon>Trombiculoidea</taxon>
        <taxon>Trombiculidae</taxon>
        <taxon>Leptotrombidium</taxon>
    </lineage>
</organism>
<dbReference type="PANTHER" id="PTHR21531">
    <property type="entry name" value="LOW-TEMPERATURE VIABILITY PROTEIN LTV1-RELATED"/>
    <property type="match status" value="1"/>
</dbReference>
<comment type="caution">
    <text evidence="4">The sequence shown here is derived from an EMBL/GenBank/DDBJ whole genome shotgun (WGS) entry which is preliminary data.</text>
</comment>
<dbReference type="GO" id="GO:0030688">
    <property type="term" value="C:preribosome, small subunit precursor"/>
    <property type="evidence" value="ECO:0007669"/>
    <property type="project" value="TreeGrafter"/>
</dbReference>